<feature type="region of interest" description="Disordered" evidence="6">
    <location>
        <begin position="123"/>
        <end position="143"/>
    </location>
</feature>
<feature type="compositionally biased region" description="Low complexity" evidence="6">
    <location>
        <begin position="776"/>
        <end position="785"/>
    </location>
</feature>
<evidence type="ECO:0000259" key="7">
    <source>
        <dbReference type="Pfam" id="PF13086"/>
    </source>
</evidence>
<dbReference type="Proteomes" id="UP000247498">
    <property type="component" value="Unassembled WGS sequence"/>
</dbReference>
<dbReference type="InterPro" id="IPR041679">
    <property type="entry name" value="DNA2/NAM7-like_C"/>
</dbReference>
<dbReference type="GO" id="GO:0043139">
    <property type="term" value="F:5'-3' DNA helicase activity"/>
    <property type="evidence" value="ECO:0007669"/>
    <property type="project" value="TreeGrafter"/>
</dbReference>
<feature type="domain" description="DNA2/NAM7 helicase helicase" evidence="7">
    <location>
        <begin position="527"/>
        <end position="611"/>
    </location>
</feature>
<feature type="region of interest" description="Disordered" evidence="6">
    <location>
        <begin position="90"/>
        <end position="111"/>
    </location>
</feature>
<evidence type="ECO:0000256" key="6">
    <source>
        <dbReference type="SAM" id="MobiDB-lite"/>
    </source>
</evidence>
<evidence type="ECO:0000256" key="2">
    <source>
        <dbReference type="ARBA" id="ARBA00022741"/>
    </source>
</evidence>
<dbReference type="PANTHER" id="PTHR43788">
    <property type="entry name" value="DNA2/NAM7 HELICASE FAMILY MEMBER"/>
    <property type="match status" value="1"/>
</dbReference>
<keyword evidence="10" id="KW-1185">Reference proteome</keyword>
<dbReference type="EMBL" id="BDRX01000045">
    <property type="protein sequence ID" value="GBF93852.1"/>
    <property type="molecule type" value="Genomic_DNA"/>
</dbReference>
<accession>A0A2V0P4L4</accession>
<dbReference type="OrthoDB" id="6513042at2759"/>
<keyword evidence="4" id="KW-0347">Helicase</keyword>
<feature type="region of interest" description="Disordered" evidence="6">
    <location>
        <begin position="759"/>
        <end position="799"/>
    </location>
</feature>
<feature type="domain" description="DNA2/NAM7 helicase helicase" evidence="7">
    <location>
        <begin position="410"/>
        <end position="506"/>
    </location>
</feature>
<evidence type="ECO:0000256" key="3">
    <source>
        <dbReference type="ARBA" id="ARBA00022801"/>
    </source>
</evidence>
<feature type="domain" description="DNA2/NAM7 helicase-like C-terminal" evidence="8">
    <location>
        <begin position="621"/>
        <end position="861"/>
    </location>
</feature>
<dbReference type="CDD" id="cd18808">
    <property type="entry name" value="SF1_C_Upf1"/>
    <property type="match status" value="1"/>
</dbReference>
<reference evidence="9 10" key="1">
    <citation type="journal article" date="2018" name="Sci. Rep.">
        <title>Raphidocelis subcapitata (=Pseudokirchneriella subcapitata) provides an insight into genome evolution and environmental adaptations in the Sphaeropleales.</title>
        <authorList>
            <person name="Suzuki S."/>
            <person name="Yamaguchi H."/>
            <person name="Nakajima N."/>
            <person name="Kawachi M."/>
        </authorList>
    </citation>
    <scope>NUCLEOTIDE SEQUENCE [LARGE SCALE GENOMIC DNA]</scope>
    <source>
        <strain evidence="9 10">NIES-35</strain>
    </source>
</reference>
<evidence type="ECO:0008006" key="11">
    <source>
        <dbReference type="Google" id="ProtNLM"/>
    </source>
</evidence>
<keyword evidence="5" id="KW-0067">ATP-binding</keyword>
<evidence type="ECO:0000256" key="4">
    <source>
        <dbReference type="ARBA" id="ARBA00022806"/>
    </source>
</evidence>
<dbReference type="Gene3D" id="3.40.50.300">
    <property type="entry name" value="P-loop containing nucleotide triphosphate hydrolases"/>
    <property type="match status" value="2"/>
</dbReference>
<name>A0A2V0P4L4_9CHLO</name>
<feature type="compositionally biased region" description="Low complexity" evidence="6">
    <location>
        <begin position="374"/>
        <end position="392"/>
    </location>
</feature>
<evidence type="ECO:0000256" key="5">
    <source>
        <dbReference type="ARBA" id="ARBA00022840"/>
    </source>
</evidence>
<sequence length="917" mass="92730">MIPRPATPVGPTCAHTHHARAARPCLRTQASGGGRRGEGSNGKGSAARKQARPDSRGEQGGGVSAATAQLARSATRRAAAFGRQRLQRLLRGGDGSGSGSGSDDDALPPGVRPFAEVVQDHASAADGKAGGDGKGGSGRGRGAKRGAARDLLEAYVAAFGAALDFELQEEWAEAEARLQSWPRERLAAEGVALFAMSAAPDGAIYRDSVLKFFRPNAPLPFHALSQGDIVLVSRGDPGEDSLEGIVVDYSTRWLRVALPTQLAQHVRGPGWRLDLFANTIAHERAKAALRCFAAPALGGGKAEGAGGGGGGGGGGSADPEADGRKWAGTGAPGEGLWRALSGCRAPGTSLEQAAAAPPPWLRGNPSARERLKAAAKAAARDGAAPTAGPSAAGNGGGGAPPPRQRRRAPLNASQARAVESALGRTLTLWQGPPGTGKTATLLRFCEAALSVLPQGGQVLAVAASNVAVDNLVGGLLELGIRVARVGQPVKVAPELRGVTVEALSAATPPGEHAAALRRRAAAAPTAEAGALWRQAMLLDAEAAALVLAGAQVVAATCIGAGDPRLESKTFPVVVIDEATQATEPASVVAIAGRAQSLLLVGDQRQLPPTVKCRAAERLGLGTSLFVRLQGMGLEPMLLDTQYRMHPGISAWPSAAFYGGRLRDAVSPASRPLPAGFDWPNPKLPVAFVQCDGPEERTGATADGATGYSYQNPAEAAAAAAVVRGVARAGMAAEDVCVISPYAGQVRLLQAQILGGGGGGGGAAAGDRAGGRGRAAGGAQQRHAAAAGGGGGWQGGGGPGASRLSGLEIRTVDGFQGREKEVVVFSAVRSSPAGGVGFLSDARRLNVALTRARRGLVVVGDARTLRRDGTWAAWLAWARDSGAWVEGRGARAGGGAVAAAAAETAHAASIAQYTRGGY</sequence>
<dbReference type="AlphaFoldDB" id="A0A2V0P4L4"/>
<evidence type="ECO:0000259" key="8">
    <source>
        <dbReference type="Pfam" id="PF13087"/>
    </source>
</evidence>
<dbReference type="Pfam" id="PF13086">
    <property type="entry name" value="AAA_11"/>
    <property type="match status" value="2"/>
</dbReference>
<feature type="compositionally biased region" description="Gly residues" evidence="6">
    <location>
        <begin position="128"/>
        <end position="140"/>
    </location>
</feature>
<dbReference type="STRING" id="307507.A0A2V0P4L4"/>
<gene>
    <name evidence="9" type="ORF">Rsub_06851</name>
</gene>
<dbReference type="InParanoid" id="A0A2V0P4L4"/>
<dbReference type="GO" id="GO:0005524">
    <property type="term" value="F:ATP binding"/>
    <property type="evidence" value="ECO:0007669"/>
    <property type="project" value="UniProtKB-KW"/>
</dbReference>
<dbReference type="GO" id="GO:0016787">
    <property type="term" value="F:hydrolase activity"/>
    <property type="evidence" value="ECO:0007669"/>
    <property type="project" value="UniProtKB-KW"/>
</dbReference>
<evidence type="ECO:0000313" key="10">
    <source>
        <dbReference type="Proteomes" id="UP000247498"/>
    </source>
</evidence>
<comment type="caution">
    <text evidence="9">The sequence shown here is derived from an EMBL/GenBank/DDBJ whole genome shotgun (WGS) entry which is preliminary data.</text>
</comment>
<evidence type="ECO:0000313" key="9">
    <source>
        <dbReference type="EMBL" id="GBF93852.1"/>
    </source>
</evidence>
<proteinExistence type="inferred from homology"/>
<keyword evidence="2" id="KW-0547">Nucleotide-binding</keyword>
<dbReference type="InterPro" id="IPR041677">
    <property type="entry name" value="DNA2/NAM7_AAA_11"/>
</dbReference>
<dbReference type="FunCoup" id="A0A2V0P4L4">
    <property type="interactions" value="1817"/>
</dbReference>
<feature type="region of interest" description="Disordered" evidence="6">
    <location>
        <begin position="1"/>
        <end position="70"/>
    </location>
</feature>
<feature type="compositionally biased region" description="Gly residues" evidence="6">
    <location>
        <begin position="305"/>
        <end position="316"/>
    </location>
</feature>
<comment type="similarity">
    <text evidence="1">Belongs to the DNA2/NAM7 helicase family.</text>
</comment>
<dbReference type="InterPro" id="IPR027417">
    <property type="entry name" value="P-loop_NTPase"/>
</dbReference>
<dbReference type="Pfam" id="PF13087">
    <property type="entry name" value="AAA_12"/>
    <property type="match status" value="1"/>
</dbReference>
<feature type="compositionally biased region" description="Gly residues" evidence="6">
    <location>
        <begin position="786"/>
        <end position="799"/>
    </location>
</feature>
<evidence type="ECO:0000256" key="1">
    <source>
        <dbReference type="ARBA" id="ARBA00007913"/>
    </source>
</evidence>
<keyword evidence="3" id="KW-0378">Hydrolase</keyword>
<feature type="compositionally biased region" description="Gly residues" evidence="6">
    <location>
        <begin position="31"/>
        <end position="42"/>
    </location>
</feature>
<dbReference type="InterPro" id="IPR047187">
    <property type="entry name" value="SF1_C_Upf1"/>
</dbReference>
<dbReference type="PANTHER" id="PTHR43788:SF8">
    <property type="entry name" value="DNA-BINDING PROTEIN SMUBP-2"/>
    <property type="match status" value="1"/>
</dbReference>
<dbReference type="SUPFAM" id="SSF52540">
    <property type="entry name" value="P-loop containing nucleoside triphosphate hydrolases"/>
    <property type="match status" value="1"/>
</dbReference>
<feature type="region of interest" description="Disordered" evidence="6">
    <location>
        <begin position="305"/>
        <end position="411"/>
    </location>
</feature>
<organism evidence="9 10">
    <name type="scientific">Raphidocelis subcapitata</name>
    <dbReference type="NCBI Taxonomy" id="307507"/>
    <lineage>
        <taxon>Eukaryota</taxon>
        <taxon>Viridiplantae</taxon>
        <taxon>Chlorophyta</taxon>
        <taxon>core chlorophytes</taxon>
        <taxon>Chlorophyceae</taxon>
        <taxon>CS clade</taxon>
        <taxon>Sphaeropleales</taxon>
        <taxon>Selenastraceae</taxon>
        <taxon>Raphidocelis</taxon>
    </lineage>
</organism>
<protein>
    <recommendedName>
        <fullName evidence="11">AAA+ ATPase domain-containing protein</fullName>
    </recommendedName>
</protein>
<dbReference type="InterPro" id="IPR050534">
    <property type="entry name" value="Coronavir_polyprotein_1ab"/>
</dbReference>